<protein>
    <submittedName>
        <fullName evidence="1">Uncharacterized protein</fullName>
    </submittedName>
</protein>
<dbReference type="EMBL" id="LAVV01007299">
    <property type="protein sequence ID" value="KNZ56381.1"/>
    <property type="molecule type" value="Genomic_DNA"/>
</dbReference>
<reference evidence="1 2" key="1">
    <citation type="submission" date="2015-08" db="EMBL/GenBank/DDBJ databases">
        <title>Next Generation Sequencing and Analysis of the Genome of Puccinia sorghi L Schw, the Causal Agent of Maize Common Rust.</title>
        <authorList>
            <person name="Rochi L."/>
            <person name="Burguener G."/>
            <person name="Darino M."/>
            <person name="Turjanski A."/>
            <person name="Kreff E."/>
            <person name="Dieguez M.J."/>
            <person name="Sacco F."/>
        </authorList>
    </citation>
    <scope>NUCLEOTIDE SEQUENCE [LARGE SCALE GENOMIC DNA]</scope>
    <source>
        <strain evidence="1 2">RO10H11247</strain>
    </source>
</reference>
<keyword evidence="2" id="KW-1185">Reference proteome</keyword>
<dbReference type="VEuPathDB" id="FungiDB:VP01_2416g2"/>
<dbReference type="Proteomes" id="UP000037035">
    <property type="component" value="Unassembled WGS sequence"/>
</dbReference>
<dbReference type="AlphaFoldDB" id="A0A0L6V6H8"/>
<sequence>MVIKWPHSNEELKIHISNEAFVKYSQKRKQSQIDTVANPAHGHKTFPLSAPGLGNHAWDVHKSHGPDRKGKSGREILSRLCIHQFKKTHLKQEDHGI</sequence>
<gene>
    <name evidence="1" type="ORF">VP01_2416g2</name>
</gene>
<evidence type="ECO:0000313" key="2">
    <source>
        <dbReference type="Proteomes" id="UP000037035"/>
    </source>
</evidence>
<evidence type="ECO:0000313" key="1">
    <source>
        <dbReference type="EMBL" id="KNZ56381.1"/>
    </source>
</evidence>
<organism evidence="1 2">
    <name type="scientific">Puccinia sorghi</name>
    <dbReference type="NCBI Taxonomy" id="27349"/>
    <lineage>
        <taxon>Eukaryota</taxon>
        <taxon>Fungi</taxon>
        <taxon>Dikarya</taxon>
        <taxon>Basidiomycota</taxon>
        <taxon>Pucciniomycotina</taxon>
        <taxon>Pucciniomycetes</taxon>
        <taxon>Pucciniales</taxon>
        <taxon>Pucciniaceae</taxon>
        <taxon>Puccinia</taxon>
    </lineage>
</organism>
<name>A0A0L6V6H8_9BASI</name>
<accession>A0A0L6V6H8</accession>
<proteinExistence type="predicted"/>
<comment type="caution">
    <text evidence="1">The sequence shown here is derived from an EMBL/GenBank/DDBJ whole genome shotgun (WGS) entry which is preliminary data.</text>
</comment>